<dbReference type="CDD" id="cd02976">
    <property type="entry name" value="NrdH"/>
    <property type="match status" value="1"/>
</dbReference>
<dbReference type="RefSeq" id="WP_092913284.1">
    <property type="nucleotide sequence ID" value="NZ_CP136592.1"/>
</dbReference>
<evidence type="ECO:0000313" key="2">
    <source>
        <dbReference type="EMBL" id="SFP66571.1"/>
    </source>
</evidence>
<evidence type="ECO:0000259" key="1">
    <source>
        <dbReference type="Pfam" id="PF00462"/>
    </source>
</evidence>
<dbReference type="InterPro" id="IPR036249">
    <property type="entry name" value="Thioredoxin-like_sf"/>
</dbReference>
<accession>A0A1I5S7B5</accession>
<name>A0A1I5S7B5_9BACT</name>
<gene>
    <name evidence="2" type="ORF">SAMN05216234_13125</name>
</gene>
<dbReference type="PANTHER" id="PTHR34386:SF1">
    <property type="entry name" value="GLUTAREDOXIN-LIKE PROTEIN NRDH"/>
    <property type="match status" value="1"/>
</dbReference>
<dbReference type="PROSITE" id="PS51354">
    <property type="entry name" value="GLUTAREDOXIN_2"/>
    <property type="match status" value="1"/>
</dbReference>
<keyword evidence="3" id="KW-1185">Reference proteome</keyword>
<dbReference type="Pfam" id="PF00462">
    <property type="entry name" value="Glutaredoxin"/>
    <property type="match status" value="1"/>
</dbReference>
<dbReference type="GO" id="GO:0045454">
    <property type="term" value="P:cell redox homeostasis"/>
    <property type="evidence" value="ECO:0007669"/>
    <property type="project" value="TreeGrafter"/>
</dbReference>
<dbReference type="OrthoDB" id="9814618at2"/>
<protein>
    <submittedName>
        <fullName evidence="2">Glutaredoxin</fullName>
    </submittedName>
</protein>
<dbReference type="GO" id="GO:0009055">
    <property type="term" value="F:electron transfer activity"/>
    <property type="evidence" value="ECO:0007669"/>
    <property type="project" value="TreeGrafter"/>
</dbReference>
<organism evidence="2 3">
    <name type="scientific">Hydrogenimonas thermophila</name>
    <dbReference type="NCBI Taxonomy" id="223786"/>
    <lineage>
        <taxon>Bacteria</taxon>
        <taxon>Pseudomonadati</taxon>
        <taxon>Campylobacterota</taxon>
        <taxon>Epsilonproteobacteria</taxon>
        <taxon>Campylobacterales</taxon>
        <taxon>Hydrogenimonadaceae</taxon>
        <taxon>Hydrogenimonas</taxon>
    </lineage>
</organism>
<reference evidence="2 3" key="1">
    <citation type="submission" date="2016-10" db="EMBL/GenBank/DDBJ databases">
        <authorList>
            <person name="de Groot N.N."/>
        </authorList>
    </citation>
    <scope>NUCLEOTIDE SEQUENCE [LARGE SCALE GENOMIC DNA]</scope>
    <source>
        <strain evidence="2 3">EP1-55-1</strain>
    </source>
</reference>
<dbReference type="PANTHER" id="PTHR34386">
    <property type="entry name" value="GLUTAREDOXIN"/>
    <property type="match status" value="1"/>
</dbReference>
<evidence type="ECO:0000313" key="3">
    <source>
        <dbReference type="Proteomes" id="UP000199227"/>
    </source>
</evidence>
<dbReference type="Proteomes" id="UP000199227">
    <property type="component" value="Unassembled WGS sequence"/>
</dbReference>
<dbReference type="SUPFAM" id="SSF52833">
    <property type="entry name" value="Thioredoxin-like"/>
    <property type="match status" value="1"/>
</dbReference>
<feature type="domain" description="Glutaredoxin" evidence="1">
    <location>
        <begin position="12"/>
        <end position="69"/>
    </location>
</feature>
<dbReference type="Gene3D" id="3.40.30.10">
    <property type="entry name" value="Glutaredoxin"/>
    <property type="match status" value="1"/>
</dbReference>
<dbReference type="EMBL" id="FOXB01000031">
    <property type="protein sequence ID" value="SFP66571.1"/>
    <property type="molecule type" value="Genomic_DNA"/>
</dbReference>
<dbReference type="InterPro" id="IPR051548">
    <property type="entry name" value="Grx-like_ET"/>
</dbReference>
<sequence>MAETKPKRQKQVVLFTSPGCVWCTRAKTFFKKNNIKFKTIDISTNKQAAKDCERHGCRGVPVVLIGSQWICGFDEPKIKKALDIR</sequence>
<dbReference type="AlphaFoldDB" id="A0A1I5S7B5"/>
<dbReference type="InterPro" id="IPR002109">
    <property type="entry name" value="Glutaredoxin"/>
</dbReference>
<dbReference type="STRING" id="223786.SAMN05216234_13125"/>
<proteinExistence type="predicted"/>